<accession>A0AAD7K764</accession>
<dbReference type="AlphaFoldDB" id="A0AAD7K764"/>
<reference evidence="2" key="1">
    <citation type="submission" date="2023-03" db="EMBL/GenBank/DDBJ databases">
        <title>Massive genome expansion in bonnet fungi (Mycena s.s.) driven by repeated elements and novel gene families across ecological guilds.</title>
        <authorList>
            <consortium name="Lawrence Berkeley National Laboratory"/>
            <person name="Harder C.B."/>
            <person name="Miyauchi S."/>
            <person name="Viragh M."/>
            <person name="Kuo A."/>
            <person name="Thoen E."/>
            <person name="Andreopoulos B."/>
            <person name="Lu D."/>
            <person name="Skrede I."/>
            <person name="Drula E."/>
            <person name="Henrissat B."/>
            <person name="Morin E."/>
            <person name="Kohler A."/>
            <person name="Barry K."/>
            <person name="LaButti K."/>
            <person name="Morin E."/>
            <person name="Salamov A."/>
            <person name="Lipzen A."/>
            <person name="Mereny Z."/>
            <person name="Hegedus B."/>
            <person name="Baldrian P."/>
            <person name="Stursova M."/>
            <person name="Weitz H."/>
            <person name="Taylor A."/>
            <person name="Grigoriev I.V."/>
            <person name="Nagy L.G."/>
            <person name="Martin F."/>
            <person name="Kauserud H."/>
        </authorList>
    </citation>
    <scope>NUCLEOTIDE SEQUENCE</scope>
    <source>
        <strain evidence="2">CBHHK182m</strain>
    </source>
</reference>
<evidence type="ECO:0000313" key="3">
    <source>
        <dbReference type="Proteomes" id="UP001215598"/>
    </source>
</evidence>
<evidence type="ECO:0000256" key="1">
    <source>
        <dbReference type="SAM" id="Phobius"/>
    </source>
</evidence>
<dbReference type="EMBL" id="JARKIB010000005">
    <property type="protein sequence ID" value="KAJ7779783.1"/>
    <property type="molecule type" value="Genomic_DNA"/>
</dbReference>
<gene>
    <name evidence="2" type="ORF">B0H16DRAFT_1499862</name>
</gene>
<name>A0AAD7K764_9AGAR</name>
<dbReference type="Proteomes" id="UP001215598">
    <property type="component" value="Unassembled WGS sequence"/>
</dbReference>
<keyword evidence="1" id="KW-0472">Membrane</keyword>
<keyword evidence="1" id="KW-1133">Transmembrane helix</keyword>
<keyword evidence="3" id="KW-1185">Reference proteome</keyword>
<organism evidence="2 3">
    <name type="scientific">Mycena metata</name>
    <dbReference type="NCBI Taxonomy" id="1033252"/>
    <lineage>
        <taxon>Eukaryota</taxon>
        <taxon>Fungi</taxon>
        <taxon>Dikarya</taxon>
        <taxon>Basidiomycota</taxon>
        <taxon>Agaricomycotina</taxon>
        <taxon>Agaricomycetes</taxon>
        <taxon>Agaricomycetidae</taxon>
        <taxon>Agaricales</taxon>
        <taxon>Marasmiineae</taxon>
        <taxon>Mycenaceae</taxon>
        <taxon>Mycena</taxon>
    </lineage>
</organism>
<evidence type="ECO:0008006" key="4">
    <source>
        <dbReference type="Google" id="ProtNLM"/>
    </source>
</evidence>
<feature type="transmembrane region" description="Helical" evidence="1">
    <location>
        <begin position="9"/>
        <end position="32"/>
    </location>
</feature>
<comment type="caution">
    <text evidence="2">The sequence shown here is derived from an EMBL/GenBank/DDBJ whole genome shotgun (WGS) entry which is preliminary data.</text>
</comment>
<sequence>MPVSPRTSAFIWAGILVVQLVVVCLVIILGRVHLKERWYNIVLLVFMVIAAILAAATSRRWWRIHQTQQRTAGLPMAAIKTKLPMGSELQTRKICPKGVSTPPVDRSEGYRCAPEVDWLKESVDSR</sequence>
<protein>
    <recommendedName>
        <fullName evidence="4">Transmembrane protein</fullName>
    </recommendedName>
</protein>
<evidence type="ECO:0000313" key="2">
    <source>
        <dbReference type="EMBL" id="KAJ7779783.1"/>
    </source>
</evidence>
<keyword evidence="1" id="KW-0812">Transmembrane</keyword>
<feature type="transmembrane region" description="Helical" evidence="1">
    <location>
        <begin position="38"/>
        <end position="56"/>
    </location>
</feature>
<proteinExistence type="predicted"/>